<feature type="chain" id="PRO_5043544210" evidence="2">
    <location>
        <begin position="27"/>
        <end position="367"/>
    </location>
</feature>
<sequence>MKKQNIKKLVASAVLTIGLISPMAVANQSGNSLLATNNTVQAATRQIKLTHNAYIYNYRARRVGRKVLHKNTTHTYFSTKKIHGKRYYRIGHNKYIKAGNARVLSSNTGESITPTSINTSSLGSPIFKIHMLYDDTNDIYKTSSDSSWFGNKYFKEGIYNVYASKNGKYEIGQNLWVLNNAGEKIADSNNLNAVNEKKSSKSSNSTHSKQPAKTSTKDKLYNDQDIESVKENFINYVNDWRTKQGLKPFTLVTTGWLANGANIRANDNVQLIHQTGDFGHTRPNGQPWYTAFEHPYSLKGGALSSISDEFSPKDSAYDAFYRFVYDDADSNWGHKKALGENLNDPKMAIGIAYSSPNNLVFDVVTAD</sequence>
<reference evidence="4" key="1">
    <citation type="submission" date="2023-08" db="EMBL/GenBank/DDBJ databases">
        <title>Lactobacillus from the Female Urinary Tract.</title>
        <authorList>
            <person name="Stegman N."/>
            <person name="Jackson B."/>
            <person name="Steiling M."/>
            <person name="Sedano C."/>
            <person name="Wolfe A."/>
            <person name="Putonti C."/>
        </authorList>
    </citation>
    <scope>NUCLEOTIDE SEQUENCE</scope>
    <source>
        <strain evidence="4">UMB5661</strain>
    </source>
</reference>
<dbReference type="InterPro" id="IPR035940">
    <property type="entry name" value="CAP_sf"/>
</dbReference>
<evidence type="ECO:0000313" key="4">
    <source>
        <dbReference type="EMBL" id="MDT9610112.1"/>
    </source>
</evidence>
<feature type="region of interest" description="Disordered" evidence="1">
    <location>
        <begin position="189"/>
        <end position="221"/>
    </location>
</feature>
<dbReference type="Gene3D" id="3.40.33.10">
    <property type="entry name" value="CAP"/>
    <property type="match status" value="1"/>
</dbReference>
<accession>A0AAW8WN71</accession>
<dbReference type="AlphaFoldDB" id="A0AAW8WN71"/>
<dbReference type="RefSeq" id="WP_224061665.1">
    <property type="nucleotide sequence ID" value="NZ_CP083391.1"/>
</dbReference>
<name>A0AAW8WN71_9LACO</name>
<feature type="domain" description="S-layer protein C-terminal" evidence="3">
    <location>
        <begin position="42"/>
        <end position="98"/>
    </location>
</feature>
<feature type="signal peptide" evidence="2">
    <location>
        <begin position="1"/>
        <end position="26"/>
    </location>
</feature>
<organism evidence="4 5">
    <name type="scientific">Lactobacillus crispatus</name>
    <dbReference type="NCBI Taxonomy" id="47770"/>
    <lineage>
        <taxon>Bacteria</taxon>
        <taxon>Bacillati</taxon>
        <taxon>Bacillota</taxon>
        <taxon>Bacilli</taxon>
        <taxon>Lactobacillales</taxon>
        <taxon>Lactobacillaceae</taxon>
        <taxon>Lactobacillus</taxon>
    </lineage>
</organism>
<dbReference type="Proteomes" id="UP001253287">
    <property type="component" value="Unassembled WGS sequence"/>
</dbReference>
<dbReference type="EMBL" id="JAVTXN010000046">
    <property type="protein sequence ID" value="MDT9610112.1"/>
    <property type="molecule type" value="Genomic_DNA"/>
</dbReference>
<protein>
    <submittedName>
        <fullName evidence="4">SLAP domain-containing protein</fullName>
    </submittedName>
</protein>
<proteinExistence type="predicted"/>
<evidence type="ECO:0000259" key="3">
    <source>
        <dbReference type="Pfam" id="PF03217"/>
    </source>
</evidence>
<comment type="caution">
    <text evidence="4">The sequence shown here is derived from an EMBL/GenBank/DDBJ whole genome shotgun (WGS) entry which is preliminary data.</text>
</comment>
<dbReference type="Pfam" id="PF03217">
    <property type="entry name" value="SlpA"/>
    <property type="match status" value="1"/>
</dbReference>
<evidence type="ECO:0000256" key="1">
    <source>
        <dbReference type="SAM" id="MobiDB-lite"/>
    </source>
</evidence>
<evidence type="ECO:0000313" key="5">
    <source>
        <dbReference type="Proteomes" id="UP001253287"/>
    </source>
</evidence>
<evidence type="ECO:0000256" key="2">
    <source>
        <dbReference type="SAM" id="SignalP"/>
    </source>
</evidence>
<dbReference type="InterPro" id="IPR024968">
    <property type="entry name" value="SlpA_C_lactobacillus"/>
</dbReference>
<gene>
    <name evidence="4" type="ORF">RON39_08300</name>
</gene>
<keyword evidence="2" id="KW-0732">Signal</keyword>